<dbReference type="Proteomes" id="UP000439986">
    <property type="component" value="Unassembled WGS sequence"/>
</dbReference>
<evidence type="ECO:0000256" key="3">
    <source>
        <dbReference type="ARBA" id="ARBA00022803"/>
    </source>
</evidence>
<evidence type="ECO:0000256" key="4">
    <source>
        <dbReference type="PROSITE-ProRule" id="PRU00339"/>
    </source>
</evidence>
<comment type="caution">
    <text evidence="6">The sequence shown here is derived from an EMBL/GenBank/DDBJ whole genome shotgun (WGS) entry which is preliminary data.</text>
</comment>
<dbReference type="InterPro" id="IPR056413">
    <property type="entry name" value="TPR_CcmH_CycH"/>
</dbReference>
<evidence type="ECO:0000259" key="5">
    <source>
        <dbReference type="Pfam" id="PF23914"/>
    </source>
</evidence>
<evidence type="ECO:0000256" key="1">
    <source>
        <dbReference type="ARBA" id="ARBA00022737"/>
    </source>
</evidence>
<organism evidence="6 7">
    <name type="scientific">Duganella aquatilis</name>
    <dbReference type="NCBI Taxonomy" id="2666082"/>
    <lineage>
        <taxon>Bacteria</taxon>
        <taxon>Pseudomonadati</taxon>
        <taxon>Pseudomonadota</taxon>
        <taxon>Betaproteobacteria</taxon>
        <taxon>Burkholderiales</taxon>
        <taxon>Oxalobacteraceae</taxon>
        <taxon>Telluria group</taxon>
        <taxon>Duganella</taxon>
    </lineage>
</organism>
<dbReference type="EMBL" id="WKJL01000007">
    <property type="protein sequence ID" value="MRW84928.1"/>
    <property type="molecule type" value="Genomic_DNA"/>
</dbReference>
<keyword evidence="1" id="KW-0677">Repeat</keyword>
<keyword evidence="7" id="KW-1185">Reference proteome</keyword>
<dbReference type="InterPro" id="IPR051263">
    <property type="entry name" value="C-type_cytochrome_biogenesis"/>
</dbReference>
<dbReference type="PANTHER" id="PTHR47870">
    <property type="entry name" value="CYTOCHROME C-TYPE BIOGENESIS PROTEIN CCMH"/>
    <property type="match status" value="1"/>
</dbReference>
<dbReference type="AlphaFoldDB" id="A0A844CYF1"/>
<name>A0A844CYF1_9BURK</name>
<accession>A0A844CYF1</accession>
<feature type="repeat" description="TPR" evidence="4">
    <location>
        <begin position="157"/>
        <end position="190"/>
    </location>
</feature>
<gene>
    <name evidence="6" type="ORF">GJ698_12640</name>
</gene>
<evidence type="ECO:0000256" key="2">
    <source>
        <dbReference type="ARBA" id="ARBA00022748"/>
    </source>
</evidence>
<evidence type="ECO:0000313" key="7">
    <source>
        <dbReference type="Proteomes" id="UP000439986"/>
    </source>
</evidence>
<dbReference type="PANTHER" id="PTHR47870:SF1">
    <property type="entry name" value="CYTOCHROME C-TYPE BIOGENESIS PROTEIN CCMH"/>
    <property type="match status" value="1"/>
</dbReference>
<reference evidence="6 7" key="1">
    <citation type="submission" date="2019-11" db="EMBL/GenBank/DDBJ databases">
        <title>Novel species isolated from a subtropical stream in China.</title>
        <authorList>
            <person name="Lu H."/>
        </authorList>
    </citation>
    <scope>NUCLEOTIDE SEQUENCE [LARGE SCALE GENOMIC DNA]</scope>
    <source>
        <strain evidence="6 7">FT26W</strain>
    </source>
</reference>
<sequence>ERRVASDVPTAPAAAAAALGAPRRLSAGLLTLAVPALAAALYLQLGTPDALDPNRMTASAEQARQSELAELVEGMAAQMKKQPNDVAGWTMLARSYASMGNFEEAANSYRHLISLDRDNPDLLVDFADVLAMSRGKTMQGEPEQLVQQALRIDPENVKALSLSGSTLFERGEYDGAIRQWKKILPLVPPDSETARNTIDSIGIAQQREAELKAP</sequence>
<evidence type="ECO:0000313" key="6">
    <source>
        <dbReference type="EMBL" id="MRW84928.1"/>
    </source>
</evidence>
<dbReference type="SMART" id="SM00028">
    <property type="entry name" value="TPR"/>
    <property type="match status" value="2"/>
</dbReference>
<dbReference type="Pfam" id="PF23914">
    <property type="entry name" value="TPR_CcmH_CycH"/>
    <property type="match status" value="1"/>
</dbReference>
<dbReference type="InterPro" id="IPR011990">
    <property type="entry name" value="TPR-like_helical_dom_sf"/>
</dbReference>
<dbReference type="PROSITE" id="PS50005">
    <property type="entry name" value="TPR"/>
    <property type="match status" value="2"/>
</dbReference>
<keyword evidence="3 4" id="KW-0802">TPR repeat</keyword>
<feature type="repeat" description="TPR" evidence="4">
    <location>
        <begin position="86"/>
        <end position="119"/>
    </location>
</feature>
<dbReference type="SUPFAM" id="SSF48452">
    <property type="entry name" value="TPR-like"/>
    <property type="match status" value="1"/>
</dbReference>
<dbReference type="RefSeq" id="WP_154357971.1">
    <property type="nucleotide sequence ID" value="NZ_WKJL01000007.1"/>
</dbReference>
<proteinExistence type="predicted"/>
<feature type="non-terminal residue" evidence="6">
    <location>
        <position position="1"/>
    </location>
</feature>
<dbReference type="InterPro" id="IPR019734">
    <property type="entry name" value="TPR_rpt"/>
</dbReference>
<keyword evidence="2" id="KW-0201">Cytochrome c-type biogenesis</keyword>
<feature type="domain" description="Cytochrome c-type biogenesis protein H TPR" evidence="5">
    <location>
        <begin position="54"/>
        <end position="193"/>
    </location>
</feature>
<protein>
    <submittedName>
        <fullName evidence="6">Tetratricopeptide repeat protein</fullName>
    </submittedName>
</protein>
<dbReference type="Gene3D" id="1.25.40.10">
    <property type="entry name" value="Tetratricopeptide repeat domain"/>
    <property type="match status" value="1"/>
</dbReference>
<dbReference type="GO" id="GO:0017004">
    <property type="term" value="P:cytochrome complex assembly"/>
    <property type="evidence" value="ECO:0007669"/>
    <property type="project" value="UniProtKB-KW"/>
</dbReference>